<sequence>MRKQKYQVFDLEDYTDVLGYADSLMEVTELARKRSRETDGDCAIYYCELNEDTDQYEFRKRVLVCIDQDS</sequence>
<dbReference type="Proteomes" id="UP001597244">
    <property type="component" value="Unassembled WGS sequence"/>
</dbReference>
<name>A0ABW4DK15_9LACO</name>
<gene>
    <name evidence="1" type="ORF">ACFQ4L_02710</name>
</gene>
<proteinExistence type="predicted"/>
<protein>
    <submittedName>
        <fullName evidence="1">Uncharacterized protein</fullName>
    </submittedName>
</protein>
<keyword evidence="2" id="KW-1185">Reference proteome</keyword>
<dbReference type="RefSeq" id="WP_125576395.1">
    <property type="nucleotide sequence ID" value="NZ_JBHTOF010000022.1"/>
</dbReference>
<dbReference type="EMBL" id="JBHTOF010000022">
    <property type="protein sequence ID" value="MFD1465002.1"/>
    <property type="molecule type" value="Genomic_DNA"/>
</dbReference>
<organism evidence="1 2">
    <name type="scientific">Lapidilactobacillus mulanensis</name>
    <dbReference type="NCBI Taxonomy" id="2485999"/>
    <lineage>
        <taxon>Bacteria</taxon>
        <taxon>Bacillati</taxon>
        <taxon>Bacillota</taxon>
        <taxon>Bacilli</taxon>
        <taxon>Lactobacillales</taxon>
        <taxon>Lactobacillaceae</taxon>
        <taxon>Lapidilactobacillus</taxon>
    </lineage>
</organism>
<accession>A0ABW4DK15</accession>
<evidence type="ECO:0000313" key="2">
    <source>
        <dbReference type="Proteomes" id="UP001597244"/>
    </source>
</evidence>
<comment type="caution">
    <text evidence="1">The sequence shown here is derived from an EMBL/GenBank/DDBJ whole genome shotgun (WGS) entry which is preliminary data.</text>
</comment>
<evidence type="ECO:0000313" key="1">
    <source>
        <dbReference type="EMBL" id="MFD1465002.1"/>
    </source>
</evidence>
<reference evidence="2" key="1">
    <citation type="journal article" date="2019" name="Int. J. Syst. Evol. Microbiol.">
        <title>The Global Catalogue of Microorganisms (GCM) 10K type strain sequencing project: providing services to taxonomists for standard genome sequencing and annotation.</title>
        <authorList>
            <consortium name="The Broad Institute Genomics Platform"/>
            <consortium name="The Broad Institute Genome Sequencing Center for Infectious Disease"/>
            <person name="Wu L."/>
            <person name="Ma J."/>
        </authorList>
    </citation>
    <scope>NUCLEOTIDE SEQUENCE [LARGE SCALE GENOMIC DNA]</scope>
    <source>
        <strain evidence="2">CCM 8951</strain>
    </source>
</reference>